<keyword evidence="3" id="KW-1185">Reference proteome</keyword>
<dbReference type="Proteomes" id="UP001203297">
    <property type="component" value="Unassembled WGS sequence"/>
</dbReference>
<dbReference type="EMBL" id="WTXG01000077">
    <property type="protein sequence ID" value="KAI0294259.1"/>
    <property type="molecule type" value="Genomic_DNA"/>
</dbReference>
<accession>A0AAD4LXG1</accession>
<organism evidence="2 3">
    <name type="scientific">Multifurca ochricompacta</name>
    <dbReference type="NCBI Taxonomy" id="376703"/>
    <lineage>
        <taxon>Eukaryota</taxon>
        <taxon>Fungi</taxon>
        <taxon>Dikarya</taxon>
        <taxon>Basidiomycota</taxon>
        <taxon>Agaricomycotina</taxon>
        <taxon>Agaricomycetes</taxon>
        <taxon>Russulales</taxon>
        <taxon>Russulaceae</taxon>
        <taxon>Multifurca</taxon>
    </lineage>
</organism>
<evidence type="ECO:0000256" key="1">
    <source>
        <dbReference type="SAM" id="SignalP"/>
    </source>
</evidence>
<evidence type="ECO:0000313" key="2">
    <source>
        <dbReference type="EMBL" id="KAI0294259.1"/>
    </source>
</evidence>
<evidence type="ECO:0008006" key="4">
    <source>
        <dbReference type="Google" id="ProtNLM"/>
    </source>
</evidence>
<evidence type="ECO:0000313" key="3">
    <source>
        <dbReference type="Proteomes" id="UP001203297"/>
    </source>
</evidence>
<gene>
    <name evidence="2" type="ORF">B0F90DRAFT_1757700</name>
</gene>
<keyword evidence="1" id="KW-0732">Signal</keyword>
<feature type="signal peptide" evidence="1">
    <location>
        <begin position="1"/>
        <end position="18"/>
    </location>
</feature>
<feature type="chain" id="PRO_5042225748" description="Secreted protein" evidence="1">
    <location>
        <begin position="19"/>
        <end position="93"/>
    </location>
</feature>
<protein>
    <recommendedName>
        <fullName evidence="4">Secreted protein</fullName>
    </recommendedName>
</protein>
<dbReference type="AlphaFoldDB" id="A0AAD4LXG1"/>
<reference evidence="2" key="1">
    <citation type="journal article" date="2022" name="New Phytol.">
        <title>Evolutionary transition to the ectomycorrhizal habit in the genomes of a hyperdiverse lineage of mushroom-forming fungi.</title>
        <authorList>
            <person name="Looney B."/>
            <person name="Miyauchi S."/>
            <person name="Morin E."/>
            <person name="Drula E."/>
            <person name="Courty P.E."/>
            <person name="Kohler A."/>
            <person name="Kuo A."/>
            <person name="LaButti K."/>
            <person name="Pangilinan J."/>
            <person name="Lipzen A."/>
            <person name="Riley R."/>
            <person name="Andreopoulos W."/>
            <person name="He G."/>
            <person name="Johnson J."/>
            <person name="Nolan M."/>
            <person name="Tritt A."/>
            <person name="Barry K.W."/>
            <person name="Grigoriev I.V."/>
            <person name="Nagy L.G."/>
            <person name="Hibbett D."/>
            <person name="Henrissat B."/>
            <person name="Matheny P.B."/>
            <person name="Labbe J."/>
            <person name="Martin F.M."/>
        </authorList>
    </citation>
    <scope>NUCLEOTIDE SEQUENCE</scope>
    <source>
        <strain evidence="2">BPL690</strain>
    </source>
</reference>
<comment type="caution">
    <text evidence="2">The sequence shown here is derived from an EMBL/GenBank/DDBJ whole genome shotgun (WGS) entry which is preliminary data.</text>
</comment>
<name>A0AAD4LXG1_9AGAM</name>
<proteinExistence type="predicted"/>
<sequence>MTSLWHFFFFFVVVDLLSSPFIWDGGFDFATYLSRSCHISHVHGTGKLSFASFPPPPLPIRDLIWAGWTDEDERELADPAWMRLRNSMVQACN</sequence>